<feature type="domain" description="LysM" evidence="7">
    <location>
        <begin position="115"/>
        <end position="158"/>
    </location>
</feature>
<dbReference type="AlphaFoldDB" id="A0A3G8Y7Z5"/>
<evidence type="ECO:0000256" key="6">
    <source>
        <dbReference type="ARBA" id="ARBA00022807"/>
    </source>
</evidence>
<dbReference type="CDD" id="cd00118">
    <property type="entry name" value="LysM"/>
    <property type="match status" value="2"/>
</dbReference>
<gene>
    <name evidence="9" type="ORF">EHF33_00895</name>
</gene>
<feature type="domain" description="NlpC/P60" evidence="8">
    <location>
        <begin position="241"/>
        <end position="364"/>
    </location>
</feature>
<keyword evidence="4" id="KW-0677">Repeat</keyword>
<name>A0A3G8Y7Z5_9DEIO</name>
<evidence type="ECO:0000256" key="2">
    <source>
        <dbReference type="ARBA" id="ARBA00022670"/>
    </source>
</evidence>
<evidence type="ECO:0000313" key="9">
    <source>
        <dbReference type="EMBL" id="AZI41488.1"/>
    </source>
</evidence>
<evidence type="ECO:0000256" key="4">
    <source>
        <dbReference type="ARBA" id="ARBA00022737"/>
    </source>
</evidence>
<dbReference type="PANTHER" id="PTHR47360">
    <property type="entry name" value="MUREIN DD-ENDOPEPTIDASE MEPS/MUREIN LD-CARBOXYPEPTIDASE"/>
    <property type="match status" value="1"/>
</dbReference>
<dbReference type="InterPro" id="IPR052062">
    <property type="entry name" value="Murein_DD/LD_carboxypeptidase"/>
</dbReference>
<evidence type="ECO:0000256" key="1">
    <source>
        <dbReference type="ARBA" id="ARBA00007074"/>
    </source>
</evidence>
<keyword evidence="10" id="KW-1185">Reference proteome</keyword>
<dbReference type="InterPro" id="IPR036779">
    <property type="entry name" value="LysM_dom_sf"/>
</dbReference>
<dbReference type="PROSITE" id="PS51935">
    <property type="entry name" value="NLPC_P60"/>
    <property type="match status" value="1"/>
</dbReference>
<dbReference type="GO" id="GO:0008234">
    <property type="term" value="F:cysteine-type peptidase activity"/>
    <property type="evidence" value="ECO:0007669"/>
    <property type="project" value="UniProtKB-KW"/>
</dbReference>
<evidence type="ECO:0000313" key="10">
    <source>
        <dbReference type="Proteomes" id="UP000276417"/>
    </source>
</evidence>
<keyword evidence="6" id="KW-0788">Thiol protease</keyword>
<dbReference type="Proteomes" id="UP000276417">
    <property type="component" value="Chromosome 1"/>
</dbReference>
<dbReference type="OrthoDB" id="9808890at2"/>
<protein>
    <submittedName>
        <fullName evidence="9">Peptidoglycan endopeptidase</fullName>
    </submittedName>
</protein>
<keyword evidence="5" id="KW-0378">Hydrolase</keyword>
<dbReference type="EMBL" id="CP034183">
    <property type="protein sequence ID" value="AZI41488.1"/>
    <property type="molecule type" value="Genomic_DNA"/>
</dbReference>
<dbReference type="Gene3D" id="3.10.350.10">
    <property type="entry name" value="LysM domain"/>
    <property type="match status" value="2"/>
</dbReference>
<evidence type="ECO:0000259" key="8">
    <source>
        <dbReference type="PROSITE" id="PS51935"/>
    </source>
</evidence>
<evidence type="ECO:0000256" key="3">
    <source>
        <dbReference type="ARBA" id="ARBA00022729"/>
    </source>
</evidence>
<organism evidence="9 10">
    <name type="scientific">Deinococcus psychrotolerans</name>
    <dbReference type="NCBI Taxonomy" id="2489213"/>
    <lineage>
        <taxon>Bacteria</taxon>
        <taxon>Thermotogati</taxon>
        <taxon>Deinococcota</taxon>
        <taxon>Deinococci</taxon>
        <taxon>Deinococcales</taxon>
        <taxon>Deinococcaceae</taxon>
        <taxon>Deinococcus</taxon>
    </lineage>
</organism>
<comment type="similarity">
    <text evidence="1">Belongs to the peptidase C40 family.</text>
</comment>
<evidence type="ECO:0000256" key="5">
    <source>
        <dbReference type="ARBA" id="ARBA00022801"/>
    </source>
</evidence>
<dbReference type="SUPFAM" id="SSF54001">
    <property type="entry name" value="Cysteine proteinases"/>
    <property type="match status" value="1"/>
</dbReference>
<sequence length="371" mass="38186">MTACQPTEVSVLRTPTCRTFLSCLSLGRPLTSWTLPRRTLVCASLLLPGLALASSGSAASSASSFPAGLSIKVQPKDTAYSLAKKYNLSVDSLLSLNNLSSSNLTVGQLLLVSPPTYTVTKGDTAFSIARKNNLTVDALLSLNNLSSTKVNLGQVLKVVAVSASTANLASGAASSSAVSVASTVISSSITVTPAAAAVPPVSYAQEAPPSTLLEAALTPPVQTTTASIITTLPPTASADSPSLSTDWLSNAQGLLGVPYVYGGKSRSGTDCSGFVLQVFTPLGLSLPRVSADQAQVGVSVERSNLQSGDLVFFDTEGRGKVTHVGIVVDGNSFINANSFAGRVTIDDLSSRYWATRYLGARRVLGVMAASH</sequence>
<proteinExistence type="inferred from homology"/>
<keyword evidence="3" id="KW-0732">Signal</keyword>
<accession>A0A3G8Y7Z5</accession>
<dbReference type="PROSITE" id="PS51782">
    <property type="entry name" value="LYSM"/>
    <property type="match status" value="2"/>
</dbReference>
<dbReference type="KEGG" id="dph:EHF33_00895"/>
<dbReference type="InterPro" id="IPR018392">
    <property type="entry name" value="LysM"/>
</dbReference>
<feature type="domain" description="LysM" evidence="7">
    <location>
        <begin position="69"/>
        <end position="112"/>
    </location>
</feature>
<evidence type="ECO:0000259" key="7">
    <source>
        <dbReference type="PROSITE" id="PS51782"/>
    </source>
</evidence>
<dbReference type="InterPro" id="IPR038765">
    <property type="entry name" value="Papain-like_cys_pep_sf"/>
</dbReference>
<dbReference type="SUPFAM" id="SSF54106">
    <property type="entry name" value="LysM domain"/>
    <property type="match status" value="2"/>
</dbReference>
<dbReference type="Pfam" id="PF01476">
    <property type="entry name" value="LysM"/>
    <property type="match status" value="2"/>
</dbReference>
<dbReference type="GO" id="GO:0006508">
    <property type="term" value="P:proteolysis"/>
    <property type="evidence" value="ECO:0007669"/>
    <property type="project" value="UniProtKB-KW"/>
</dbReference>
<dbReference type="SMART" id="SM00257">
    <property type="entry name" value="LysM"/>
    <property type="match status" value="2"/>
</dbReference>
<dbReference type="InterPro" id="IPR000064">
    <property type="entry name" value="NLP_P60_dom"/>
</dbReference>
<reference evidence="9 10" key="1">
    <citation type="submission" date="2018-11" db="EMBL/GenBank/DDBJ databases">
        <title>Deinococcus shelandsis sp. nov., isolated from South Shetland Islands soil of Antarctica.</title>
        <authorList>
            <person name="Tian J."/>
        </authorList>
    </citation>
    <scope>NUCLEOTIDE SEQUENCE [LARGE SCALE GENOMIC DNA]</scope>
    <source>
        <strain evidence="9 10">S14-83T</strain>
    </source>
</reference>
<dbReference type="PANTHER" id="PTHR47360:SF1">
    <property type="entry name" value="ENDOPEPTIDASE NLPC-RELATED"/>
    <property type="match status" value="1"/>
</dbReference>
<keyword evidence="2" id="KW-0645">Protease</keyword>
<dbReference type="Gene3D" id="3.90.1720.10">
    <property type="entry name" value="endopeptidase domain like (from Nostoc punctiforme)"/>
    <property type="match status" value="1"/>
</dbReference>
<dbReference type="Pfam" id="PF00877">
    <property type="entry name" value="NLPC_P60"/>
    <property type="match status" value="1"/>
</dbReference>